<evidence type="ECO:0000256" key="6">
    <source>
        <dbReference type="SAM" id="Phobius"/>
    </source>
</evidence>
<feature type="transmembrane region" description="Helical" evidence="6">
    <location>
        <begin position="323"/>
        <end position="343"/>
    </location>
</feature>
<reference evidence="8 9" key="1">
    <citation type="journal article" date="2006" name="Genome Biol.">
        <title>Genomic analysis reveals that Pseudomonas aeruginosa virulence is combinatorial.</title>
        <authorList>
            <person name="Lee D.G."/>
            <person name="Urbach J.M."/>
            <person name="Wu G."/>
            <person name="Liberati N.T."/>
            <person name="Feinbaum R.L."/>
            <person name="Miyata S."/>
            <person name="Diggins L.T."/>
            <person name="He J."/>
            <person name="Saucier M."/>
            <person name="Deziel E."/>
            <person name="Friedman L."/>
            <person name="Li L."/>
            <person name="Grills G."/>
            <person name="Montgomery K."/>
            <person name="Kucherlapati R."/>
            <person name="Rahme L.G."/>
            <person name="Ausubel F.M."/>
        </authorList>
    </citation>
    <scope>NUCLEOTIDE SEQUENCE [LARGE SCALE GENOMIC DNA]</scope>
    <source>
        <strain evidence="8 9">UCBPP-PA14</strain>
    </source>
</reference>
<evidence type="ECO:0000256" key="3">
    <source>
        <dbReference type="ARBA" id="ARBA00022692"/>
    </source>
</evidence>
<protein>
    <submittedName>
        <fullName evidence="8">Putative MFS transporter</fullName>
    </submittedName>
</protein>
<dbReference type="RefSeq" id="WP_003109309.1">
    <property type="nucleotide sequence ID" value="NC_008463.1"/>
</dbReference>
<evidence type="ECO:0000256" key="1">
    <source>
        <dbReference type="ARBA" id="ARBA00004651"/>
    </source>
</evidence>
<keyword evidence="2" id="KW-1003">Cell membrane</keyword>
<name>A0A0H2ZCT0_PSEAB</name>
<dbReference type="AlphaFoldDB" id="A0A0H2ZCT0"/>
<dbReference type="Gene3D" id="1.20.1250.20">
    <property type="entry name" value="MFS general substrate transporter like domains"/>
    <property type="match status" value="2"/>
</dbReference>
<proteinExistence type="predicted"/>
<feature type="transmembrane region" description="Helical" evidence="6">
    <location>
        <begin position="40"/>
        <end position="63"/>
    </location>
</feature>
<dbReference type="SUPFAM" id="SSF103473">
    <property type="entry name" value="MFS general substrate transporter"/>
    <property type="match status" value="1"/>
</dbReference>
<dbReference type="Pfam" id="PF07690">
    <property type="entry name" value="MFS_1"/>
    <property type="match status" value="1"/>
</dbReference>
<accession>A0A0H2ZCT0</accession>
<dbReference type="KEGG" id="pau:PA14_20900"/>
<feature type="transmembrane region" description="Helical" evidence="6">
    <location>
        <begin position="230"/>
        <end position="252"/>
    </location>
</feature>
<feature type="transmembrane region" description="Helical" evidence="6">
    <location>
        <begin position="291"/>
        <end position="311"/>
    </location>
</feature>
<feature type="transmembrane region" description="Helical" evidence="6">
    <location>
        <begin position="70"/>
        <end position="93"/>
    </location>
</feature>
<keyword evidence="3 6" id="KW-0812">Transmembrane</keyword>
<comment type="subcellular location">
    <subcellularLocation>
        <location evidence="1">Cell membrane</location>
        <topology evidence="1">Multi-pass membrane protein</topology>
    </subcellularLocation>
</comment>
<evidence type="ECO:0000313" key="9">
    <source>
        <dbReference type="Proteomes" id="UP000000653"/>
    </source>
</evidence>
<dbReference type="PROSITE" id="PS50850">
    <property type="entry name" value="MFS"/>
    <property type="match status" value="1"/>
</dbReference>
<dbReference type="BioCyc" id="PAER208963:G1G74-1726-MONOMER"/>
<dbReference type="GO" id="GO:0022857">
    <property type="term" value="F:transmembrane transporter activity"/>
    <property type="evidence" value="ECO:0007669"/>
    <property type="project" value="InterPro"/>
</dbReference>
<dbReference type="InterPro" id="IPR036259">
    <property type="entry name" value="MFS_trans_sf"/>
</dbReference>
<dbReference type="InterPro" id="IPR011701">
    <property type="entry name" value="MFS"/>
</dbReference>
<dbReference type="PANTHER" id="PTHR43124">
    <property type="entry name" value="PURINE EFFLUX PUMP PBUE"/>
    <property type="match status" value="1"/>
</dbReference>
<keyword evidence="5 6" id="KW-0472">Membrane</keyword>
<organism evidence="8 9">
    <name type="scientific">Pseudomonas aeruginosa (strain UCBPP-PA14)</name>
    <dbReference type="NCBI Taxonomy" id="208963"/>
    <lineage>
        <taxon>Bacteria</taxon>
        <taxon>Pseudomonadati</taxon>
        <taxon>Pseudomonadota</taxon>
        <taxon>Gammaproteobacteria</taxon>
        <taxon>Pseudomonadales</taxon>
        <taxon>Pseudomonadaceae</taxon>
        <taxon>Pseudomonas</taxon>
    </lineage>
</organism>
<dbReference type="Proteomes" id="UP000000653">
    <property type="component" value="Chromosome"/>
</dbReference>
<feature type="transmembrane region" description="Helical" evidence="6">
    <location>
        <begin position="99"/>
        <end position="119"/>
    </location>
</feature>
<feature type="domain" description="Major facilitator superfamily (MFS) profile" evidence="7">
    <location>
        <begin position="2"/>
        <end position="379"/>
    </location>
</feature>
<feature type="transmembrane region" description="Helical" evidence="6">
    <location>
        <begin position="156"/>
        <end position="181"/>
    </location>
</feature>
<evidence type="ECO:0000313" key="8">
    <source>
        <dbReference type="EMBL" id="ABJ12587.1"/>
    </source>
</evidence>
<dbReference type="GO" id="GO:0005886">
    <property type="term" value="C:plasma membrane"/>
    <property type="evidence" value="ECO:0007669"/>
    <property type="project" value="UniProtKB-SubCell"/>
</dbReference>
<dbReference type="InterPro" id="IPR020846">
    <property type="entry name" value="MFS_dom"/>
</dbReference>
<dbReference type="InterPro" id="IPR050189">
    <property type="entry name" value="MFS_Efflux_Transporters"/>
</dbReference>
<keyword evidence="4 6" id="KW-1133">Transmembrane helix</keyword>
<feature type="transmembrane region" description="Helical" evidence="6">
    <location>
        <begin position="202"/>
        <end position="224"/>
    </location>
</feature>
<dbReference type="EMBL" id="CP000438">
    <property type="protein sequence ID" value="ABJ12587.1"/>
    <property type="molecule type" value="Genomic_DNA"/>
</dbReference>
<feature type="transmembrane region" description="Helical" evidence="6">
    <location>
        <begin position="131"/>
        <end position="150"/>
    </location>
</feature>
<evidence type="ECO:0000259" key="7">
    <source>
        <dbReference type="PROSITE" id="PS50850"/>
    </source>
</evidence>
<gene>
    <name evidence="8" type="ordered locus">PA14_20900</name>
</gene>
<feature type="transmembrane region" description="Helical" evidence="6">
    <location>
        <begin position="264"/>
        <end position="285"/>
    </location>
</feature>
<dbReference type="CDD" id="cd17324">
    <property type="entry name" value="MFS_NepI_like"/>
    <property type="match status" value="1"/>
</dbReference>
<evidence type="ECO:0000256" key="4">
    <source>
        <dbReference type="ARBA" id="ARBA00022989"/>
    </source>
</evidence>
<sequence>MPLIVYVLGAAIFALTTSEYMVAGLMPALAAEFGVSFAAIGYLVTFYAGAMALGGPLLTTALLRVPRKNALLGLIALFVVGQVIGALAPGYAVMVAARLVTAVAAAAFFGVALTACAELVEGNQFGRASSLVLGGLMVGTVLGLPVATWLGEWYGWRASFFAVALVAVLVGLLVLQLMPAIPGSAGSGSLREELKVFRNAHLWWVYATSLLLIGATFAGFTYFVPILTEVSGFSASTVPLLLVVYGLATLVGNNIVGRLADRHTIAVLAFGLLAAIAAMVAFALFGQVPAVAVAALVVIGLTGVSMNPALVTRGARVGHNNMLVNSVHTACIMLGVMAGSWIGGLGIAGGFGLQGALWVGAALGVLALLTLLPELRFARAPVGGALGR</sequence>
<evidence type="ECO:0000256" key="5">
    <source>
        <dbReference type="ARBA" id="ARBA00023136"/>
    </source>
</evidence>
<dbReference type="HOGENOM" id="CLU_001265_61_2_6"/>
<evidence type="ECO:0000256" key="2">
    <source>
        <dbReference type="ARBA" id="ARBA00022475"/>
    </source>
</evidence>
<dbReference type="PANTHER" id="PTHR43124:SF8">
    <property type="entry name" value="INNER MEMBRANE TRANSPORT PROTEIN YDHP"/>
    <property type="match status" value="1"/>
</dbReference>
<feature type="transmembrane region" description="Helical" evidence="6">
    <location>
        <begin position="355"/>
        <end position="372"/>
    </location>
</feature>